<dbReference type="EMBL" id="SACT01000009">
    <property type="protein sequence ID" value="RVT48935.1"/>
    <property type="molecule type" value="Genomic_DNA"/>
</dbReference>
<keyword evidence="3" id="KW-1185">Reference proteome</keyword>
<reference evidence="2 3" key="1">
    <citation type="submission" date="2019-01" db="EMBL/GenBank/DDBJ databases">
        <authorList>
            <person name="Chen W.-M."/>
        </authorList>
    </citation>
    <scope>NUCLEOTIDE SEQUENCE [LARGE SCALE GENOMIC DNA]</scope>
    <source>
        <strain evidence="2 3">ICH-3</strain>
    </source>
</reference>
<comment type="caution">
    <text evidence="2">The sequence shown here is derived from an EMBL/GenBank/DDBJ whole genome shotgun (WGS) entry which is preliminary data.</text>
</comment>
<dbReference type="Pfam" id="PF19268">
    <property type="entry name" value="CIS_TMP"/>
    <property type="match status" value="1"/>
</dbReference>
<dbReference type="InterPro" id="IPR045538">
    <property type="entry name" value="CIS_TMP"/>
</dbReference>
<dbReference type="RefSeq" id="WP_128200543.1">
    <property type="nucleotide sequence ID" value="NZ_SACT01000009.1"/>
</dbReference>
<sequence>MSAPAVHRVRRLSWQVRAATPAQAFALRSRLQAQTDTLPALLDGVLEEVCGAHVPGTVVWKIPRLSLQLDLAGADLPDAELRPRLAAALRQALTAALDTVPAGLASGNAAVPAVLHATAAVDADTAASPWRSASSEAHAAFAHYLWHGSLPWPQQTLPPEQQLALLRSVALAQFDDLVAGAKGAEALHRLQALVPGSRAGRDGALSRWLALLPASQARGRVEAVLRRGPGDDAAGRSLDTTKAQVQALASALGRAADASHPELARRRQATMRDHGLGHAAASASPDLAGPAAPSAPASGLGPDLQPVSHAPAERSAAPRPVNPAERDTAASQLVPLAGLVLLHPYLPRLLQGCGLVDERARQIDDAALPRACALLHALAMGSAPAHEFTLPLVKLLLGHEPDAPLATGLPTIEADDVAEVDALLSAVRTHWPALAGTGDEGLRVSFLQRRGLLSRGDGTWQLRMSREPFDLLLGLLPWGIGFVRTPWMPVPLTVEWPGT</sequence>
<protein>
    <submittedName>
        <fullName evidence="2">Uncharacterized protein</fullName>
    </submittedName>
</protein>
<evidence type="ECO:0000313" key="3">
    <source>
        <dbReference type="Proteomes" id="UP000288178"/>
    </source>
</evidence>
<gene>
    <name evidence="2" type="ORF">ENE75_21540</name>
</gene>
<dbReference type="Proteomes" id="UP000288178">
    <property type="component" value="Unassembled WGS sequence"/>
</dbReference>
<accession>A0A437JQ66</accession>
<dbReference type="OrthoDB" id="499748at2"/>
<dbReference type="AlphaFoldDB" id="A0A437JQ66"/>
<feature type="compositionally biased region" description="Low complexity" evidence="1">
    <location>
        <begin position="279"/>
        <end position="303"/>
    </location>
</feature>
<proteinExistence type="predicted"/>
<feature type="region of interest" description="Disordered" evidence="1">
    <location>
        <begin position="272"/>
        <end position="328"/>
    </location>
</feature>
<name>A0A437JQ66_9BURK</name>
<evidence type="ECO:0000256" key="1">
    <source>
        <dbReference type="SAM" id="MobiDB-lite"/>
    </source>
</evidence>
<evidence type="ECO:0000313" key="2">
    <source>
        <dbReference type="EMBL" id="RVT48935.1"/>
    </source>
</evidence>
<organism evidence="2 3">
    <name type="scientific">Rubrivivax albus</name>
    <dbReference type="NCBI Taxonomy" id="2499835"/>
    <lineage>
        <taxon>Bacteria</taxon>
        <taxon>Pseudomonadati</taxon>
        <taxon>Pseudomonadota</taxon>
        <taxon>Betaproteobacteria</taxon>
        <taxon>Burkholderiales</taxon>
        <taxon>Sphaerotilaceae</taxon>
        <taxon>Rubrivivax</taxon>
    </lineage>
</organism>